<evidence type="ECO:0000313" key="2">
    <source>
        <dbReference type="Proteomes" id="UP001208570"/>
    </source>
</evidence>
<evidence type="ECO:0000313" key="1">
    <source>
        <dbReference type="EMBL" id="KAK2143786.1"/>
    </source>
</evidence>
<dbReference type="AlphaFoldDB" id="A0AAD9MU03"/>
<gene>
    <name evidence="1" type="ORF">LSH36_813g00016</name>
</gene>
<sequence length="219" mass="25889">MRTRQVPHDVCVFVLAGTVVGGKEHWVPPMLCFSSITYDHHKLYQERSSFGNSLELYDAARRPSIPVRISKELIELGVINNIWLKDDSISIYQVYDDSVDLRIFVMTFNQPQSLQKTLHSLQDFITDCRRFSLEIRIDKPNIYFHIDSETLRVVMNFRCTNSPANVWIRPRHVEMIGQWLYTCRTKLTKGDYYREMGFVRFELLLQMVRSYTEEVQNPK</sequence>
<proteinExistence type="predicted"/>
<keyword evidence="2" id="KW-1185">Reference proteome</keyword>
<reference evidence="1" key="1">
    <citation type="journal article" date="2023" name="Mol. Biol. Evol.">
        <title>Third-Generation Sequencing Reveals the Adaptive Role of the Epigenome in Three Deep-Sea Polychaetes.</title>
        <authorList>
            <person name="Perez M."/>
            <person name="Aroh O."/>
            <person name="Sun Y."/>
            <person name="Lan Y."/>
            <person name="Juniper S.K."/>
            <person name="Young C.R."/>
            <person name="Angers B."/>
            <person name="Qian P.Y."/>
        </authorList>
    </citation>
    <scope>NUCLEOTIDE SEQUENCE</scope>
    <source>
        <strain evidence="1">P08H-3</strain>
    </source>
</reference>
<dbReference type="Proteomes" id="UP001208570">
    <property type="component" value="Unassembled WGS sequence"/>
</dbReference>
<comment type="caution">
    <text evidence="1">The sequence shown here is derived from an EMBL/GenBank/DDBJ whole genome shotgun (WGS) entry which is preliminary data.</text>
</comment>
<dbReference type="EMBL" id="JAODUP010000813">
    <property type="protein sequence ID" value="KAK2143786.1"/>
    <property type="molecule type" value="Genomic_DNA"/>
</dbReference>
<organism evidence="1 2">
    <name type="scientific">Paralvinella palmiformis</name>
    <dbReference type="NCBI Taxonomy" id="53620"/>
    <lineage>
        <taxon>Eukaryota</taxon>
        <taxon>Metazoa</taxon>
        <taxon>Spiralia</taxon>
        <taxon>Lophotrochozoa</taxon>
        <taxon>Annelida</taxon>
        <taxon>Polychaeta</taxon>
        <taxon>Sedentaria</taxon>
        <taxon>Canalipalpata</taxon>
        <taxon>Terebellida</taxon>
        <taxon>Terebelliformia</taxon>
        <taxon>Alvinellidae</taxon>
        <taxon>Paralvinella</taxon>
    </lineage>
</organism>
<name>A0AAD9MU03_9ANNE</name>
<protein>
    <submittedName>
        <fullName evidence="1">Uncharacterized protein</fullName>
    </submittedName>
</protein>
<accession>A0AAD9MU03</accession>